<reference evidence="2" key="2">
    <citation type="submission" date="2019-10" db="EMBL/GenBank/DDBJ databases">
        <authorList>
            <consortium name="NCBI Pathogen Detection Project"/>
        </authorList>
    </citation>
    <scope>NUCLEOTIDE SEQUENCE</scope>
    <source>
        <strain evidence="2">AZ00058701</strain>
    </source>
</reference>
<dbReference type="Gene3D" id="3.40.50.300">
    <property type="entry name" value="P-loop containing nucleotide triphosphate hydrolases"/>
    <property type="match status" value="1"/>
</dbReference>
<feature type="domain" description="KAP NTPase" evidence="1">
    <location>
        <begin position="20"/>
        <end position="323"/>
    </location>
</feature>
<reference evidence="2" key="1">
    <citation type="journal article" date="2018" name="Genome Biol.">
        <title>SKESA: strategic k-mer extension for scrupulous assemblies.</title>
        <authorList>
            <person name="Souvorov A."/>
            <person name="Agarwala R."/>
            <person name="Lipman D.J."/>
        </authorList>
    </citation>
    <scope>NUCLEOTIDE SEQUENCE</scope>
    <source>
        <strain evidence="2">AZ00058701</strain>
    </source>
</reference>
<accession>A0AAN5PGC4</accession>
<dbReference type="SUPFAM" id="SSF52540">
    <property type="entry name" value="P-loop containing nucleoside triphosphate hydrolases"/>
    <property type="match status" value="1"/>
</dbReference>
<comment type="caution">
    <text evidence="2">The sequence shown here is derived from an EMBL/GenBank/DDBJ whole genome shotgun (WGS) entry which is preliminary data.</text>
</comment>
<organism evidence="2 3">
    <name type="scientific">Legionella pneumophila</name>
    <dbReference type="NCBI Taxonomy" id="446"/>
    <lineage>
        <taxon>Bacteria</taxon>
        <taxon>Pseudomonadati</taxon>
        <taxon>Pseudomonadota</taxon>
        <taxon>Gammaproteobacteria</taxon>
        <taxon>Legionellales</taxon>
        <taxon>Legionellaceae</taxon>
        <taxon>Legionella</taxon>
    </lineage>
</organism>
<proteinExistence type="predicted"/>
<name>A0AAN5PGC4_LEGPN</name>
<dbReference type="InterPro" id="IPR011646">
    <property type="entry name" value="KAP_P-loop"/>
</dbReference>
<evidence type="ECO:0000313" key="3">
    <source>
        <dbReference type="Proteomes" id="UP000866496"/>
    </source>
</evidence>
<dbReference type="Proteomes" id="UP000866496">
    <property type="component" value="Unassembled WGS sequence"/>
</dbReference>
<dbReference type="EMBL" id="DACWHX010000007">
    <property type="protein sequence ID" value="HAU1880039.1"/>
    <property type="molecule type" value="Genomic_DNA"/>
</dbReference>
<dbReference type="InterPro" id="IPR027417">
    <property type="entry name" value="P-loop_NTPase"/>
</dbReference>
<dbReference type="RefSeq" id="WP_010945911.1">
    <property type="nucleotide sequence ID" value="NZ_FJGX01000010.1"/>
</dbReference>
<protein>
    <recommendedName>
        <fullName evidence="1">KAP NTPase domain-containing protein</fullName>
    </recommendedName>
</protein>
<evidence type="ECO:0000259" key="1">
    <source>
        <dbReference type="Pfam" id="PF07693"/>
    </source>
</evidence>
<sequence>MSLALPDFEFSFATRDEFDRKPVAKKLINILNSNIDISPMVIDGSWGTGKTEFCRKTIKLINDEFNETLICAYIDAFEADHTNDPLIPIVAAISELIEDSSKKIAFLNKAKAIFRYGLKASARASVAWLLRSNTETLDQEFQKELEKAVDEGSQNLVDGVITDYQEAKKDINSLKLILQDLTVEKKLVIFIDELDRCKPDFAIAIIEKIKHVFDVANVKFILVTNYTQMKASVNHCYGLALDAHRYLDKFIKFKFYLPTDKYSNKRKQHVSYHYADQLIRNSDILKAHSRYYLDSRFDLLNNLIIINELSLREISNFILYLELFHTLKSDQFAPDKWYHLSIFIIFILYFKPELREKIRKKDILASELCKFLGINSHIKAKELTHDKDGVSRDIATLIMIFLNDNSIPGYQSDDEEDFKGWLSKLALSTNVGYLELITYIEQFINDIFNEFQFVTK</sequence>
<evidence type="ECO:0000313" key="2">
    <source>
        <dbReference type="EMBL" id="HAU1880039.1"/>
    </source>
</evidence>
<dbReference type="Pfam" id="PF07693">
    <property type="entry name" value="KAP_NTPase"/>
    <property type="match status" value="1"/>
</dbReference>
<gene>
    <name evidence="2" type="ORF">JBJ86_07230</name>
</gene>
<dbReference type="AlphaFoldDB" id="A0AAN5PGC4"/>